<accession>A0A7W8DS50</accession>
<keyword evidence="2" id="KW-1185">Reference proteome</keyword>
<dbReference type="AlphaFoldDB" id="A0A7W8DS50"/>
<evidence type="ECO:0008006" key="3">
    <source>
        <dbReference type="Google" id="ProtNLM"/>
    </source>
</evidence>
<sequence length="239" mass="26628">MNPLAYHASLQPWQFFITLTYGHDGSGGAVPPAPIRKKMLFAFLRRVGLGHYQTKDGERAHRVNWHNLLWLAREEQGELGGRHHFHILLAGLPAQRHNATEAYVQCKIWRECGGGIADVRMYDTGLDGVSYVLKGLEQWSHEGANAYELGKFVDKGDCMPILADTCVRTWTKVLRKWATGAKEPGASSGTGSAVITGRSLSVRRKAKGRKRTKETPAQLENRIRSNWLGMHPAGASFVR</sequence>
<dbReference type="RefSeq" id="WP_184213345.1">
    <property type="nucleotide sequence ID" value="NZ_JACHIF010000017.1"/>
</dbReference>
<evidence type="ECO:0000313" key="1">
    <source>
        <dbReference type="EMBL" id="MBB5040609.1"/>
    </source>
</evidence>
<reference evidence="1 2" key="1">
    <citation type="submission" date="2020-08" db="EMBL/GenBank/DDBJ databases">
        <title>Genomic Encyclopedia of Type Strains, Phase IV (KMG-IV): sequencing the most valuable type-strain genomes for metagenomic binning, comparative biology and taxonomic classification.</title>
        <authorList>
            <person name="Goeker M."/>
        </authorList>
    </citation>
    <scope>NUCLEOTIDE SEQUENCE [LARGE SCALE GENOMIC DNA]</scope>
    <source>
        <strain evidence="1 2">DSM 12251</strain>
    </source>
</reference>
<gene>
    <name evidence="1" type="ORF">HNQ64_004897</name>
</gene>
<dbReference type="Proteomes" id="UP000534294">
    <property type="component" value="Unassembled WGS sequence"/>
</dbReference>
<comment type="caution">
    <text evidence="1">The sequence shown here is derived from an EMBL/GenBank/DDBJ whole genome shotgun (WGS) entry which is preliminary data.</text>
</comment>
<dbReference type="EMBL" id="JACHIF010000017">
    <property type="protein sequence ID" value="MBB5040609.1"/>
    <property type="molecule type" value="Genomic_DNA"/>
</dbReference>
<evidence type="ECO:0000313" key="2">
    <source>
        <dbReference type="Proteomes" id="UP000534294"/>
    </source>
</evidence>
<protein>
    <recommendedName>
        <fullName evidence="3">Replication protein</fullName>
    </recommendedName>
</protein>
<proteinExistence type="predicted"/>
<name>A0A7W8DS50_9BACT</name>
<organism evidence="1 2">
    <name type="scientific">Prosthecobacter dejongeii</name>
    <dbReference type="NCBI Taxonomy" id="48465"/>
    <lineage>
        <taxon>Bacteria</taxon>
        <taxon>Pseudomonadati</taxon>
        <taxon>Verrucomicrobiota</taxon>
        <taxon>Verrucomicrobiia</taxon>
        <taxon>Verrucomicrobiales</taxon>
        <taxon>Verrucomicrobiaceae</taxon>
        <taxon>Prosthecobacter</taxon>
    </lineage>
</organism>